<proteinExistence type="predicted"/>
<feature type="compositionally biased region" description="Basic and acidic residues" evidence="1">
    <location>
        <begin position="11"/>
        <end position="20"/>
    </location>
</feature>
<keyword evidence="3" id="KW-1185">Reference proteome</keyword>
<accession>A0A1H5SUH6</accession>
<dbReference type="Proteomes" id="UP000236728">
    <property type="component" value="Unassembled WGS sequence"/>
</dbReference>
<gene>
    <name evidence="2" type="ORF">SAMN05421819_0360</name>
</gene>
<feature type="region of interest" description="Disordered" evidence="1">
    <location>
        <begin position="1"/>
        <end position="20"/>
    </location>
</feature>
<evidence type="ECO:0000313" key="2">
    <source>
        <dbReference type="EMBL" id="SEF54185.1"/>
    </source>
</evidence>
<dbReference type="EMBL" id="FNVA01000001">
    <property type="protein sequence ID" value="SEF54185.1"/>
    <property type="molecule type" value="Genomic_DNA"/>
</dbReference>
<dbReference type="AlphaFoldDB" id="A0A1H5SUH6"/>
<sequence length="327" mass="36538">MVTQKQKQVRRRDAPQDDKGLSPERLVAIDWSGRVDAAGQRRHIWAGVWTRLADGKVRVELEAGRTRDEVAAWLIELARETPRMVVSIDCCFSFPAWFLAEHGCATVFDFWKHVVDGSGERWLSRECDEVARDERFWGAPHKRPAQFCGEGMPRMFRATEFDNKIAQGLEGGDVVRAAKMRGITPKSPFQIGGAGSVGTASLRAMPVLLKLHAVGFRVWPFEGAKLQERDAKPLLVEMYTRLMTGAVAKSNESARKSYLAAKRRNDAVFAGLTRAVLKKAEGSEDAFDALVSTMEMVRYAETFSSLRATKDPVLKLEGITWRPGIGR</sequence>
<reference evidence="2 3" key="1">
    <citation type="submission" date="2016-10" db="EMBL/GenBank/DDBJ databases">
        <authorList>
            <person name="de Groot N.N."/>
        </authorList>
    </citation>
    <scope>NUCLEOTIDE SEQUENCE [LARGE SCALE GENOMIC DNA]</scope>
    <source>
        <strain evidence="2 3">DSM 22489</strain>
    </source>
</reference>
<evidence type="ECO:0000256" key="1">
    <source>
        <dbReference type="SAM" id="MobiDB-lite"/>
    </source>
</evidence>
<organism evidence="2 3">
    <name type="scientific">Bryocella elongata</name>
    <dbReference type="NCBI Taxonomy" id="863522"/>
    <lineage>
        <taxon>Bacteria</taxon>
        <taxon>Pseudomonadati</taxon>
        <taxon>Acidobacteriota</taxon>
        <taxon>Terriglobia</taxon>
        <taxon>Terriglobales</taxon>
        <taxon>Acidobacteriaceae</taxon>
        <taxon>Bryocella</taxon>
    </lineage>
</organism>
<evidence type="ECO:0000313" key="3">
    <source>
        <dbReference type="Proteomes" id="UP000236728"/>
    </source>
</evidence>
<name>A0A1H5SUH6_9BACT</name>
<protein>
    <submittedName>
        <fullName evidence="2">Uncharacterized protein</fullName>
    </submittedName>
</protein>